<feature type="transmembrane region" description="Helical" evidence="8">
    <location>
        <begin position="215"/>
        <end position="233"/>
    </location>
</feature>
<comment type="similarity">
    <text evidence="2 8">Belongs to the alanine or glycine:cation symporter (AGCS) (TC 2.A.25) family.</text>
</comment>
<sequence>MTTLADLVQRAADALFVPWLLLLLFGTGLFLTIRYRFVQVRRIGAAFRAMLSGAESGTAGVLTPFQAFMTALSGTIGTGNIAGVATAIVSGGPGALFWIWAYGFVATTIKFTEAVLGVTWREASGATIRSGPMYALRDGLKQPWLASTYALVAGVAAITTTPFTQPNSIAVVLHSQLGLPTWLSGIAIAVLVWLVIVGGIGKIGRAAEKLAPLKVALYLGGGLVVIIAFAGNIPSVLSLVFREAFSLRATAGGALGMVVAMRYGLARGMYANEAGYGTASVAYGTARSRHPEQQGLQAVMEVAIVSFVTSTISAMTILLTGAWQSGLTSSAAVASAFNAAMPGVGGYIVALCAFLFGYTTLIGWAFYGEQFFEYLLGRPVAHWYRWIYCLLIPLGAIGRVEVVWAWGDLMNALQIFPNLVGVIGLSGFAARVARGQSTDAPH</sequence>
<dbReference type="OrthoDB" id="9804874at2"/>
<dbReference type="Proteomes" id="UP000076079">
    <property type="component" value="Chromosome"/>
</dbReference>
<evidence type="ECO:0000313" key="9">
    <source>
        <dbReference type="EMBL" id="AMY12158.1"/>
    </source>
</evidence>
<dbReference type="Pfam" id="PF01235">
    <property type="entry name" value="Na_Ala_symp"/>
    <property type="match status" value="1"/>
</dbReference>
<feature type="transmembrane region" description="Helical" evidence="8">
    <location>
        <begin position="344"/>
        <end position="366"/>
    </location>
</feature>
<dbReference type="GO" id="GO:0005283">
    <property type="term" value="F:amino acid:sodium symporter activity"/>
    <property type="evidence" value="ECO:0007669"/>
    <property type="project" value="InterPro"/>
</dbReference>
<evidence type="ECO:0000256" key="2">
    <source>
        <dbReference type="ARBA" id="ARBA00009261"/>
    </source>
</evidence>
<gene>
    <name evidence="9" type="primary">alsT</name>
    <name evidence="9" type="ORF">LuPra_05431</name>
</gene>
<keyword evidence="10" id="KW-1185">Reference proteome</keyword>
<protein>
    <submittedName>
        <fullName evidence="9">Amino-acid carrier protein AlsT</fullName>
    </submittedName>
</protein>
<evidence type="ECO:0000256" key="1">
    <source>
        <dbReference type="ARBA" id="ARBA00004651"/>
    </source>
</evidence>
<dbReference type="AlphaFoldDB" id="A0A143PVD9"/>
<evidence type="ECO:0000256" key="8">
    <source>
        <dbReference type="RuleBase" id="RU363064"/>
    </source>
</evidence>
<reference evidence="10" key="2">
    <citation type="submission" date="2016-04" db="EMBL/GenBank/DDBJ databases">
        <title>First Complete Genome Sequence of a Subdivision 6 Acidobacterium.</title>
        <authorList>
            <person name="Huang S."/>
            <person name="Vieira S."/>
            <person name="Bunk B."/>
            <person name="Riedel T."/>
            <person name="Sproeer C."/>
            <person name="Overmann J."/>
        </authorList>
    </citation>
    <scope>NUCLEOTIDE SEQUENCE [LARGE SCALE GENOMIC DNA]</scope>
    <source>
        <strain evidence="10">DSM 100886 HEG_-6_39</strain>
    </source>
</reference>
<dbReference type="NCBIfam" id="TIGR00835">
    <property type="entry name" value="agcS"/>
    <property type="match status" value="1"/>
</dbReference>
<evidence type="ECO:0000256" key="7">
    <source>
        <dbReference type="ARBA" id="ARBA00023136"/>
    </source>
</evidence>
<feature type="transmembrane region" description="Helical" evidence="8">
    <location>
        <begin position="386"/>
        <end position="406"/>
    </location>
</feature>
<accession>A0A143PVD9</accession>
<reference evidence="9 10" key="1">
    <citation type="journal article" date="2016" name="Genome Announc.">
        <title>First Complete Genome Sequence of a Subdivision 6 Acidobacterium Strain.</title>
        <authorList>
            <person name="Huang S."/>
            <person name="Vieira S."/>
            <person name="Bunk B."/>
            <person name="Riedel T."/>
            <person name="Sproer C."/>
            <person name="Overmann J."/>
        </authorList>
    </citation>
    <scope>NUCLEOTIDE SEQUENCE [LARGE SCALE GENOMIC DNA]</scope>
    <source>
        <strain evidence="10">DSM 100886 HEG_-6_39</strain>
    </source>
</reference>
<proteinExistence type="inferred from homology"/>
<feature type="transmembrane region" description="Helical" evidence="8">
    <location>
        <begin position="412"/>
        <end position="433"/>
    </location>
</feature>
<dbReference type="RefSeq" id="WP_110173639.1">
    <property type="nucleotide sequence ID" value="NZ_CP015136.1"/>
</dbReference>
<comment type="subcellular location">
    <subcellularLocation>
        <location evidence="1 8">Cell membrane</location>
        <topology evidence="1 8">Multi-pass membrane protein</topology>
    </subcellularLocation>
</comment>
<dbReference type="PRINTS" id="PR00175">
    <property type="entry name" value="NAALASMPORT"/>
</dbReference>
<dbReference type="STRING" id="1855912.LuPra_05431"/>
<keyword evidence="3 8" id="KW-0813">Transport</keyword>
<keyword evidence="8" id="KW-0769">Symport</keyword>
<dbReference type="InterPro" id="IPR001463">
    <property type="entry name" value="Na/Ala_symport"/>
</dbReference>
<feature type="transmembrane region" description="Helical" evidence="8">
    <location>
        <begin position="15"/>
        <end position="33"/>
    </location>
</feature>
<dbReference type="EMBL" id="CP015136">
    <property type="protein sequence ID" value="AMY12158.1"/>
    <property type="molecule type" value="Genomic_DNA"/>
</dbReference>
<organism evidence="9 10">
    <name type="scientific">Luteitalea pratensis</name>
    <dbReference type="NCBI Taxonomy" id="1855912"/>
    <lineage>
        <taxon>Bacteria</taxon>
        <taxon>Pseudomonadati</taxon>
        <taxon>Acidobacteriota</taxon>
        <taxon>Vicinamibacteria</taxon>
        <taxon>Vicinamibacterales</taxon>
        <taxon>Vicinamibacteraceae</taxon>
        <taxon>Luteitalea</taxon>
    </lineage>
</organism>
<dbReference type="PANTHER" id="PTHR30330:SF3">
    <property type="entry name" value="TRANSCRIPTIONAL REGULATOR, LRP FAMILY"/>
    <property type="match status" value="1"/>
</dbReference>
<dbReference type="GO" id="GO:0005886">
    <property type="term" value="C:plasma membrane"/>
    <property type="evidence" value="ECO:0007669"/>
    <property type="project" value="UniProtKB-SubCell"/>
</dbReference>
<keyword evidence="6 8" id="KW-1133">Transmembrane helix</keyword>
<evidence type="ECO:0000313" key="10">
    <source>
        <dbReference type="Proteomes" id="UP000076079"/>
    </source>
</evidence>
<feature type="transmembrane region" description="Helical" evidence="8">
    <location>
        <begin position="183"/>
        <end position="203"/>
    </location>
</feature>
<evidence type="ECO:0000256" key="3">
    <source>
        <dbReference type="ARBA" id="ARBA00022448"/>
    </source>
</evidence>
<evidence type="ECO:0000256" key="5">
    <source>
        <dbReference type="ARBA" id="ARBA00022692"/>
    </source>
</evidence>
<keyword evidence="7 8" id="KW-0472">Membrane</keyword>
<evidence type="ECO:0000256" key="6">
    <source>
        <dbReference type="ARBA" id="ARBA00022989"/>
    </source>
</evidence>
<feature type="transmembrane region" description="Helical" evidence="8">
    <location>
        <begin position="245"/>
        <end position="265"/>
    </location>
</feature>
<keyword evidence="5 8" id="KW-0812">Transmembrane</keyword>
<feature type="transmembrane region" description="Helical" evidence="8">
    <location>
        <begin position="143"/>
        <end position="163"/>
    </location>
</feature>
<evidence type="ECO:0000256" key="4">
    <source>
        <dbReference type="ARBA" id="ARBA00022475"/>
    </source>
</evidence>
<dbReference type="KEGG" id="abac:LuPra_05431"/>
<dbReference type="PANTHER" id="PTHR30330">
    <property type="entry name" value="AGSS FAMILY TRANSPORTER, SODIUM-ALANINE"/>
    <property type="match status" value="1"/>
</dbReference>
<dbReference type="Gene3D" id="1.20.1740.10">
    <property type="entry name" value="Amino acid/polyamine transporter I"/>
    <property type="match status" value="1"/>
</dbReference>
<keyword evidence="4 8" id="KW-1003">Cell membrane</keyword>
<name>A0A143PVD9_LUTPR</name>
<feature type="transmembrane region" description="Helical" evidence="8">
    <location>
        <begin position="298"/>
        <end position="324"/>
    </location>
</feature>